<dbReference type="FunFam" id="3.30.300.70:FF:000001">
    <property type="entry name" value="Ribosome maturation factor RimP"/>
    <property type="match status" value="1"/>
</dbReference>
<dbReference type="HAMAP" id="MF_01077">
    <property type="entry name" value="RimP"/>
    <property type="match status" value="1"/>
</dbReference>
<dbReference type="SUPFAM" id="SSF75420">
    <property type="entry name" value="YhbC-like, N-terminal domain"/>
    <property type="match status" value="1"/>
</dbReference>
<name>A0A6N2TC24_9FIRM</name>
<dbReference type="Gene3D" id="3.30.300.70">
    <property type="entry name" value="RimP-like superfamily, N-terminal"/>
    <property type="match status" value="1"/>
</dbReference>
<evidence type="ECO:0000313" key="6">
    <source>
        <dbReference type="EMBL" id="VYT03140.1"/>
    </source>
</evidence>
<protein>
    <recommendedName>
        <fullName evidence="3">Ribosome maturation factor RimP</fullName>
    </recommendedName>
</protein>
<sequence length="163" mass="18425">MAGSKKPNTVAVATQLAEPVIEEMGLMLWDVRYEKEGSSWYLRYFIEKEGGVTIDDCEAFSRRMSDILDEADPISQSYYLEVSSPGIERALVKDWHFAQYIGAPVSVRLIRPVEGVRDFVGELTAYEDGKITVLLEDDVEMTFDKSEAAFVRLYDDFTTGGEE</sequence>
<evidence type="ECO:0000256" key="3">
    <source>
        <dbReference type="HAMAP-Rule" id="MF_01077"/>
    </source>
</evidence>
<dbReference type="PANTHER" id="PTHR33867">
    <property type="entry name" value="RIBOSOME MATURATION FACTOR RIMP"/>
    <property type="match status" value="1"/>
</dbReference>
<comment type="subcellular location">
    <subcellularLocation>
        <location evidence="3">Cytoplasm</location>
    </subcellularLocation>
</comment>
<dbReference type="Pfam" id="PF17384">
    <property type="entry name" value="DUF150_C"/>
    <property type="match status" value="1"/>
</dbReference>
<dbReference type="SUPFAM" id="SSF74942">
    <property type="entry name" value="YhbC-like, C-terminal domain"/>
    <property type="match status" value="1"/>
</dbReference>
<dbReference type="EMBL" id="CACRSL010000003">
    <property type="protein sequence ID" value="VYT03140.1"/>
    <property type="molecule type" value="Genomic_DNA"/>
</dbReference>
<dbReference type="PANTHER" id="PTHR33867:SF1">
    <property type="entry name" value="RIBOSOME MATURATION FACTOR RIMP"/>
    <property type="match status" value="1"/>
</dbReference>
<dbReference type="CDD" id="cd01734">
    <property type="entry name" value="YlxS_C"/>
    <property type="match status" value="1"/>
</dbReference>
<evidence type="ECO:0000259" key="4">
    <source>
        <dbReference type="Pfam" id="PF02576"/>
    </source>
</evidence>
<evidence type="ECO:0000259" key="5">
    <source>
        <dbReference type="Pfam" id="PF17384"/>
    </source>
</evidence>
<dbReference type="InterPro" id="IPR028998">
    <property type="entry name" value="RimP_C"/>
</dbReference>
<keyword evidence="1 3" id="KW-0963">Cytoplasm</keyword>
<dbReference type="GO" id="GO:0006412">
    <property type="term" value="P:translation"/>
    <property type="evidence" value="ECO:0007669"/>
    <property type="project" value="TreeGrafter"/>
</dbReference>
<dbReference type="AlphaFoldDB" id="A0A6N2TC24"/>
<keyword evidence="2 3" id="KW-0690">Ribosome biogenesis</keyword>
<comment type="similarity">
    <text evidence="3">Belongs to the RimP family.</text>
</comment>
<dbReference type="Gene3D" id="2.30.30.180">
    <property type="entry name" value="Ribosome maturation factor RimP, C-terminal domain"/>
    <property type="match status" value="1"/>
</dbReference>
<feature type="domain" description="Ribosome maturation factor RimP N-terminal" evidence="4">
    <location>
        <begin position="16"/>
        <end position="88"/>
    </location>
</feature>
<proteinExistence type="inferred from homology"/>
<evidence type="ECO:0000256" key="1">
    <source>
        <dbReference type="ARBA" id="ARBA00022490"/>
    </source>
</evidence>
<dbReference type="InterPro" id="IPR003728">
    <property type="entry name" value="Ribosome_maturation_RimP"/>
</dbReference>
<dbReference type="Pfam" id="PF02576">
    <property type="entry name" value="RimP_N"/>
    <property type="match status" value="1"/>
</dbReference>
<comment type="function">
    <text evidence="3">Required for maturation of 30S ribosomal subunits.</text>
</comment>
<organism evidence="6">
    <name type="scientific">uncultured Anaerotruncus sp</name>
    <dbReference type="NCBI Taxonomy" id="905011"/>
    <lineage>
        <taxon>Bacteria</taxon>
        <taxon>Bacillati</taxon>
        <taxon>Bacillota</taxon>
        <taxon>Clostridia</taxon>
        <taxon>Eubacteriales</taxon>
        <taxon>Oscillospiraceae</taxon>
        <taxon>Anaerotruncus</taxon>
        <taxon>environmental samples</taxon>
    </lineage>
</organism>
<dbReference type="GO" id="GO:0000028">
    <property type="term" value="P:ribosomal small subunit assembly"/>
    <property type="evidence" value="ECO:0007669"/>
    <property type="project" value="TreeGrafter"/>
</dbReference>
<dbReference type="InterPro" id="IPR035956">
    <property type="entry name" value="RimP_N_sf"/>
</dbReference>
<gene>
    <name evidence="3 6" type="primary">rimP</name>
    <name evidence="6" type="ORF">AULFYP135_01363</name>
</gene>
<accession>A0A6N2TC24</accession>
<dbReference type="InterPro" id="IPR028989">
    <property type="entry name" value="RimP_N"/>
</dbReference>
<reference evidence="6" key="1">
    <citation type="submission" date="2019-11" db="EMBL/GenBank/DDBJ databases">
        <authorList>
            <person name="Feng L."/>
        </authorList>
    </citation>
    <scope>NUCLEOTIDE SEQUENCE</scope>
    <source>
        <strain evidence="6">AundefinedLFYP135</strain>
    </source>
</reference>
<evidence type="ECO:0000256" key="2">
    <source>
        <dbReference type="ARBA" id="ARBA00022517"/>
    </source>
</evidence>
<dbReference type="GO" id="GO:0005829">
    <property type="term" value="C:cytosol"/>
    <property type="evidence" value="ECO:0007669"/>
    <property type="project" value="TreeGrafter"/>
</dbReference>
<dbReference type="InterPro" id="IPR036847">
    <property type="entry name" value="RimP_C_sf"/>
</dbReference>
<feature type="domain" description="Ribosome maturation factor RimP C-terminal" evidence="5">
    <location>
        <begin position="91"/>
        <end position="146"/>
    </location>
</feature>